<dbReference type="PROSITE" id="PS00463">
    <property type="entry name" value="ZN2_CY6_FUNGAL_1"/>
    <property type="match status" value="1"/>
</dbReference>
<dbReference type="InterPro" id="IPR001138">
    <property type="entry name" value="Zn2Cys6_DnaBD"/>
</dbReference>
<gene>
    <name evidence="5" type="ORF">M436DRAFT_47465</name>
</gene>
<dbReference type="Proteomes" id="UP000027730">
    <property type="component" value="Unassembled WGS sequence"/>
</dbReference>
<organism evidence="5 6">
    <name type="scientific">Aureobasidium namibiae CBS 147.97</name>
    <dbReference type="NCBI Taxonomy" id="1043004"/>
    <lineage>
        <taxon>Eukaryota</taxon>
        <taxon>Fungi</taxon>
        <taxon>Dikarya</taxon>
        <taxon>Ascomycota</taxon>
        <taxon>Pezizomycotina</taxon>
        <taxon>Dothideomycetes</taxon>
        <taxon>Dothideomycetidae</taxon>
        <taxon>Dothideales</taxon>
        <taxon>Saccotheciaceae</taxon>
        <taxon>Aureobasidium</taxon>
    </lineage>
</organism>
<dbReference type="InterPro" id="IPR007219">
    <property type="entry name" value="XnlR_reg_dom"/>
</dbReference>
<dbReference type="RefSeq" id="XP_013427046.1">
    <property type="nucleotide sequence ID" value="XM_013571592.1"/>
</dbReference>
<dbReference type="SMART" id="SM00066">
    <property type="entry name" value="GAL4"/>
    <property type="match status" value="1"/>
</dbReference>
<evidence type="ECO:0000256" key="3">
    <source>
        <dbReference type="SAM" id="Coils"/>
    </source>
</evidence>
<evidence type="ECO:0000313" key="6">
    <source>
        <dbReference type="Proteomes" id="UP000027730"/>
    </source>
</evidence>
<dbReference type="InterPro" id="IPR036864">
    <property type="entry name" value="Zn2-C6_fun-type_DNA-bd_sf"/>
</dbReference>
<dbReference type="EMBL" id="KL584710">
    <property type="protein sequence ID" value="KEQ73142.1"/>
    <property type="molecule type" value="Genomic_DNA"/>
</dbReference>
<dbReference type="Gene3D" id="4.10.240.10">
    <property type="entry name" value="Zn(2)-C6 fungal-type DNA-binding domain"/>
    <property type="match status" value="1"/>
</dbReference>
<evidence type="ECO:0000259" key="4">
    <source>
        <dbReference type="PROSITE" id="PS50048"/>
    </source>
</evidence>
<dbReference type="OrthoDB" id="103819at2759"/>
<dbReference type="Pfam" id="PF04082">
    <property type="entry name" value="Fungal_trans"/>
    <property type="match status" value="1"/>
</dbReference>
<feature type="domain" description="Zn(2)-C6 fungal-type" evidence="4">
    <location>
        <begin position="19"/>
        <end position="48"/>
    </location>
</feature>
<keyword evidence="3" id="KW-0175">Coiled coil</keyword>
<dbReference type="CDD" id="cd00067">
    <property type="entry name" value="GAL4"/>
    <property type="match status" value="1"/>
</dbReference>
<dbReference type="PROSITE" id="PS50048">
    <property type="entry name" value="ZN2_CY6_FUNGAL_2"/>
    <property type="match status" value="1"/>
</dbReference>
<dbReference type="GO" id="GO:0000981">
    <property type="term" value="F:DNA-binding transcription factor activity, RNA polymerase II-specific"/>
    <property type="evidence" value="ECO:0007669"/>
    <property type="project" value="InterPro"/>
</dbReference>
<dbReference type="HOGENOM" id="CLU_009377_1_1_1"/>
<keyword evidence="1" id="KW-0479">Metal-binding</keyword>
<reference evidence="5 6" key="1">
    <citation type="journal article" date="2014" name="BMC Genomics">
        <title>Genome sequencing of four Aureobasidium pullulans varieties: biotechnological potential, stress tolerance, and description of new species.</title>
        <authorList>
            <person name="Gostin Ar C."/>
            <person name="Ohm R.A."/>
            <person name="Kogej T."/>
            <person name="Sonjak S."/>
            <person name="Turk M."/>
            <person name="Zajc J."/>
            <person name="Zalar P."/>
            <person name="Grube M."/>
            <person name="Sun H."/>
            <person name="Han J."/>
            <person name="Sharma A."/>
            <person name="Chiniquy J."/>
            <person name="Ngan C.Y."/>
            <person name="Lipzen A."/>
            <person name="Barry K."/>
            <person name="Grigoriev I.V."/>
            <person name="Gunde-Cimerman N."/>
        </authorList>
    </citation>
    <scope>NUCLEOTIDE SEQUENCE [LARGE SCALE GENOMIC DNA]</scope>
    <source>
        <strain evidence="5 6">CBS 147.97</strain>
    </source>
</reference>
<dbReference type="GO" id="GO:0003677">
    <property type="term" value="F:DNA binding"/>
    <property type="evidence" value="ECO:0007669"/>
    <property type="project" value="InterPro"/>
</dbReference>
<dbReference type="AlphaFoldDB" id="A0A074WTU7"/>
<proteinExistence type="predicted"/>
<sequence>MSDPEDKLEESSKVHIGRACDNCRSRKIRCDRATPCANCVATSIHCRITKDRPQIPRQRVLICGQYERKIDAMEERLQSVETLLAETNSMLRTLLNRDHPVALSPTLRSGSRDINAGIAFDMGIDRNAGSMVDGETSLMAHSRKARRVIEHLLQSTPSMSSDPEVIDALKALHTAMQGPSETGTCLLRPVPSGRHQEYSRETLPPQEAVLNILRGAQAADCLFFSIWLPFFTAAEFERLCNQLYSDFDSCSPAIKTIVYGGIHYMFVEYLSACKIPYDSAYWSYAQSFKVHFESCLRHYSVLSMITFDNILALVFGAGHAIQVSEFASAWPLVSAAANMCQALGWHRTPDSHSPVPGAQIILFWLIYHLDKCLSLRLGRSSNIQDFDLTLGYPKEPVETQYQSWHLWFTTLIDIAAAHGLIYEHLFSPGSMRYSPKQRSQRVLELAIRLDNIASKNNGIVGVTVYRRQYMIYLVKSNAVVIGCLRTLVYLAASPSGDSADFHVDPRCLLAARSTLHYHQDVVDFVRDKEDGSANDYASWTILNCPFTPFIVLFCHVIVSFGLEDLKLMEAFTTSLQSLNMRNARPMLNFRVLCEAFLLLATRYIRMSTKRLHDQNLSLGRSLDGGHATPLSSHARTIHNPINEADASYKNDSSGSFNFLPPVAFDDWLSGRQEFHSLGSPF</sequence>
<evidence type="ECO:0000313" key="5">
    <source>
        <dbReference type="EMBL" id="KEQ73142.1"/>
    </source>
</evidence>
<dbReference type="PANTHER" id="PTHR46910:SF5">
    <property type="entry name" value="ZN(II)2CYS6 TRANSCRIPTION FACTOR (EUROFUNG)"/>
    <property type="match status" value="1"/>
</dbReference>
<feature type="coiled-coil region" evidence="3">
    <location>
        <begin position="63"/>
        <end position="90"/>
    </location>
</feature>
<name>A0A074WTU7_9PEZI</name>
<dbReference type="GeneID" id="25410718"/>
<dbReference type="CDD" id="cd12148">
    <property type="entry name" value="fungal_TF_MHR"/>
    <property type="match status" value="1"/>
</dbReference>
<dbReference type="SUPFAM" id="SSF57701">
    <property type="entry name" value="Zn2/Cys6 DNA-binding domain"/>
    <property type="match status" value="1"/>
</dbReference>
<dbReference type="Pfam" id="PF00172">
    <property type="entry name" value="Zn_clus"/>
    <property type="match status" value="1"/>
</dbReference>
<keyword evidence="6" id="KW-1185">Reference proteome</keyword>
<evidence type="ECO:0000256" key="2">
    <source>
        <dbReference type="ARBA" id="ARBA00023242"/>
    </source>
</evidence>
<evidence type="ECO:0000256" key="1">
    <source>
        <dbReference type="ARBA" id="ARBA00022723"/>
    </source>
</evidence>
<accession>A0A074WTU7</accession>
<dbReference type="GO" id="GO:0008270">
    <property type="term" value="F:zinc ion binding"/>
    <property type="evidence" value="ECO:0007669"/>
    <property type="project" value="InterPro"/>
</dbReference>
<keyword evidence="2" id="KW-0539">Nucleus</keyword>
<dbReference type="SMART" id="SM00906">
    <property type="entry name" value="Fungal_trans"/>
    <property type="match status" value="1"/>
</dbReference>
<protein>
    <recommendedName>
        <fullName evidence="4">Zn(2)-C6 fungal-type domain-containing protein</fullName>
    </recommendedName>
</protein>
<dbReference type="PANTHER" id="PTHR46910">
    <property type="entry name" value="TRANSCRIPTION FACTOR PDR1"/>
    <property type="match status" value="1"/>
</dbReference>
<dbReference type="InterPro" id="IPR050987">
    <property type="entry name" value="AtrR-like"/>
</dbReference>
<dbReference type="STRING" id="1043004.A0A074WTU7"/>
<dbReference type="GO" id="GO:0006351">
    <property type="term" value="P:DNA-templated transcription"/>
    <property type="evidence" value="ECO:0007669"/>
    <property type="project" value="InterPro"/>
</dbReference>